<dbReference type="Pfam" id="PF00072">
    <property type="entry name" value="Response_reg"/>
    <property type="match status" value="1"/>
</dbReference>
<accession>A0A0H3FWZ7</accession>
<dbReference type="eggNOG" id="COG2201">
    <property type="taxonomic scope" value="Bacteria"/>
</dbReference>
<dbReference type="EMBL" id="CP002850">
    <property type="protein sequence ID" value="AEH62266.1"/>
    <property type="molecule type" value="Genomic_DNA"/>
</dbReference>
<dbReference type="OrthoDB" id="9793421at2"/>
<sequence>MSDPVRVLIVDDSLTMRTLFSEVLDSFDNIQVVGVAANADEARERITELSPQVITLDVEMPGMSGIEFLEEIMKERPMPVIMLSTLTQRGAEISLRALELGAFECFPKPQNVTLEVFKKLGPKLAELIVAAAGGKIRKKTRQRKVAKDELEWNGKMIALATSTGGVDAMLDILPEFPANCPPTLIVQPLDDSFTEIYLTRLGSAIKPQVKLAKDGAKLKQGVIYIASDTNNHVVIDRWPDPTIRLLPKEPVQGHRPSASLLFAALAKTAKDDVVAGILTGVGDDGVAGMRALKASGAFTFAQDQETAIAGDAPRAARDAKVIDQEVAIGDIASVVLAKCQK</sequence>
<dbReference type="AlphaFoldDB" id="A0A0H3FWZ7"/>
<dbReference type="Proteomes" id="UP000001494">
    <property type="component" value="Chromosome"/>
</dbReference>
<dbReference type="GO" id="GO:0050568">
    <property type="term" value="F:protein-glutamine glutaminase activity"/>
    <property type="evidence" value="ECO:0007669"/>
    <property type="project" value="UniProtKB-UniRule"/>
</dbReference>
<evidence type="ECO:0000259" key="8">
    <source>
        <dbReference type="PROSITE" id="PS50110"/>
    </source>
</evidence>
<evidence type="ECO:0000259" key="9">
    <source>
        <dbReference type="PROSITE" id="PS50122"/>
    </source>
</evidence>
<comment type="caution">
    <text evidence="5 6">Lacks conserved residue(s) required for the propagation of feature annotation.</text>
</comment>
<evidence type="ECO:0000313" key="10">
    <source>
        <dbReference type="EMBL" id="AEH62266.1"/>
    </source>
</evidence>
<dbReference type="EC" id="3.1.1.61" evidence="5"/>
<dbReference type="InterPro" id="IPR011006">
    <property type="entry name" value="CheY-like_superfamily"/>
</dbReference>
<dbReference type="KEGG" id="zmm:Zmob_0419"/>
<dbReference type="GO" id="GO:0005737">
    <property type="term" value="C:cytoplasm"/>
    <property type="evidence" value="ECO:0007669"/>
    <property type="project" value="UniProtKB-SubCell"/>
</dbReference>
<name>A0A0H3FWZ7_ZYMMA</name>
<comment type="catalytic activity">
    <reaction evidence="4 5">
        <text>[protein]-L-glutamate 5-O-methyl ester + H2O = L-glutamyl-[protein] + methanol + H(+)</text>
        <dbReference type="Rhea" id="RHEA:23236"/>
        <dbReference type="Rhea" id="RHEA-COMP:10208"/>
        <dbReference type="Rhea" id="RHEA-COMP:10311"/>
        <dbReference type="ChEBI" id="CHEBI:15377"/>
        <dbReference type="ChEBI" id="CHEBI:15378"/>
        <dbReference type="ChEBI" id="CHEBI:17790"/>
        <dbReference type="ChEBI" id="CHEBI:29973"/>
        <dbReference type="ChEBI" id="CHEBI:82795"/>
        <dbReference type="EC" id="3.1.1.61"/>
    </reaction>
</comment>
<reference evidence="10 11" key="1">
    <citation type="journal article" date="2011" name="J. Bacteriol.">
        <title>Genome sequence of the ethanol-producing Zymomonas mobilis subsp. mobilis lectotype strain ATCC 10988.</title>
        <authorList>
            <person name="Pappas K.M."/>
            <person name="Kouvelis V.N."/>
            <person name="Saunders E."/>
            <person name="Brettin T.S."/>
            <person name="Bruce D."/>
            <person name="Detter C."/>
            <person name="Balakireva M."/>
            <person name="Han C.S."/>
            <person name="Savvakis G."/>
            <person name="Kyrpides N.C."/>
            <person name="Typas M.A."/>
        </authorList>
    </citation>
    <scope>NUCLEOTIDE SEQUENCE [LARGE SCALE GENOMIC DNA]</scope>
    <source>
        <strain evidence="11">ATCC 10988 / DSM 424 / CCUG 17860 / LMG 404 / NCIMB 8938 / NRRL B-806 / ZM1</strain>
    </source>
</reference>
<gene>
    <name evidence="5" type="primary">cheB</name>
    <name evidence="10" type="ordered locus">Zmob_0419</name>
</gene>
<keyword evidence="2 5" id="KW-0145">Chemotaxis</keyword>
<dbReference type="GO" id="GO:0006935">
    <property type="term" value="P:chemotaxis"/>
    <property type="evidence" value="ECO:0007669"/>
    <property type="project" value="UniProtKB-UniRule"/>
</dbReference>
<dbReference type="SMART" id="SM00448">
    <property type="entry name" value="REC"/>
    <property type="match status" value="1"/>
</dbReference>
<dbReference type="InterPro" id="IPR001789">
    <property type="entry name" value="Sig_transdc_resp-reg_receiver"/>
</dbReference>
<keyword evidence="5 7" id="KW-0597">Phosphoprotein</keyword>
<evidence type="ECO:0000313" key="11">
    <source>
        <dbReference type="Proteomes" id="UP000001494"/>
    </source>
</evidence>
<dbReference type="HAMAP" id="MF_00099">
    <property type="entry name" value="CheB_chemtxs"/>
    <property type="match status" value="1"/>
</dbReference>
<dbReference type="NCBIfam" id="NF001965">
    <property type="entry name" value="PRK00742.1"/>
    <property type="match status" value="1"/>
</dbReference>
<dbReference type="SUPFAM" id="SSF52738">
    <property type="entry name" value="Methylesterase CheB, C-terminal domain"/>
    <property type="match status" value="1"/>
</dbReference>
<feature type="domain" description="CheB-type methylesterase" evidence="9">
    <location>
        <begin position="151"/>
        <end position="341"/>
    </location>
</feature>
<organism evidence="10 11">
    <name type="scientific">Zymomonas mobilis subsp. mobilis (strain ATCC 10988 / DSM 424 / LMG 404 / NCIMB 8938 / NRRL B-806 / ZM1)</name>
    <dbReference type="NCBI Taxonomy" id="555217"/>
    <lineage>
        <taxon>Bacteria</taxon>
        <taxon>Pseudomonadati</taxon>
        <taxon>Pseudomonadota</taxon>
        <taxon>Alphaproteobacteria</taxon>
        <taxon>Sphingomonadales</taxon>
        <taxon>Zymomonadaceae</taxon>
        <taxon>Zymomonas</taxon>
    </lineage>
</organism>
<feature type="active site" evidence="5">
    <location>
        <position position="284"/>
    </location>
</feature>
<dbReference type="Gene3D" id="3.40.50.180">
    <property type="entry name" value="Methylesterase CheB, C-terminal domain"/>
    <property type="match status" value="1"/>
</dbReference>
<dbReference type="GO" id="GO:0008984">
    <property type="term" value="F:protein-glutamate methylesterase activity"/>
    <property type="evidence" value="ECO:0007669"/>
    <property type="project" value="UniProtKB-UniRule"/>
</dbReference>
<evidence type="ECO:0000256" key="7">
    <source>
        <dbReference type="PROSITE-ProRule" id="PRU00169"/>
    </source>
</evidence>
<dbReference type="Gene3D" id="3.40.50.2300">
    <property type="match status" value="1"/>
</dbReference>
<dbReference type="CDD" id="cd17541">
    <property type="entry name" value="REC_CheB-like"/>
    <property type="match status" value="1"/>
</dbReference>
<dbReference type="PANTHER" id="PTHR42872:SF6">
    <property type="entry name" value="PROTEIN-GLUTAMATE METHYLESTERASE_PROTEIN-GLUTAMINE GLUTAMINASE"/>
    <property type="match status" value="1"/>
</dbReference>
<evidence type="ECO:0000256" key="5">
    <source>
        <dbReference type="HAMAP-Rule" id="MF_00099"/>
    </source>
</evidence>
<comment type="function">
    <text evidence="5">Involved in chemotaxis. Part of a chemotaxis signal transduction system that modulates chemotaxis in response to various stimuli. Catalyzes the demethylation of specific methylglutamate residues introduced into the chemoreceptors (methyl-accepting chemotaxis proteins or MCP) by CheR. Also mediates the irreversible deamidation of specific glutamine residues to glutamic acid.</text>
</comment>
<comment type="similarity">
    <text evidence="5">Belongs to the CheB family.</text>
</comment>
<dbReference type="InterPro" id="IPR035909">
    <property type="entry name" value="CheB_C"/>
</dbReference>
<evidence type="ECO:0000256" key="2">
    <source>
        <dbReference type="ARBA" id="ARBA00022500"/>
    </source>
</evidence>
<evidence type="ECO:0000256" key="3">
    <source>
        <dbReference type="ARBA" id="ARBA00022801"/>
    </source>
</evidence>
<evidence type="ECO:0000256" key="4">
    <source>
        <dbReference type="ARBA" id="ARBA00048267"/>
    </source>
</evidence>
<dbReference type="HOGENOM" id="CLU_000445_51_0_5"/>
<dbReference type="PROSITE" id="PS50122">
    <property type="entry name" value="CHEB"/>
    <property type="match status" value="1"/>
</dbReference>
<proteinExistence type="inferred from homology"/>
<comment type="PTM">
    <text evidence="5">Phosphorylated by CheA. Phosphorylation of the N-terminal regulatory domain activates the methylesterase activity.</text>
</comment>
<keyword evidence="3 5" id="KW-0378">Hydrolase</keyword>
<feature type="domain" description="Response regulatory" evidence="8">
    <location>
        <begin position="6"/>
        <end position="123"/>
    </location>
</feature>
<keyword evidence="1 5" id="KW-0963">Cytoplasm</keyword>
<dbReference type="GeneID" id="79903967"/>
<evidence type="ECO:0000256" key="1">
    <source>
        <dbReference type="ARBA" id="ARBA00022490"/>
    </source>
</evidence>
<dbReference type="GO" id="GO:0000156">
    <property type="term" value="F:phosphorelay response regulator activity"/>
    <property type="evidence" value="ECO:0007669"/>
    <property type="project" value="InterPro"/>
</dbReference>
<feature type="active site" evidence="5">
    <location>
        <position position="162"/>
    </location>
</feature>
<protein>
    <recommendedName>
        <fullName evidence="5">Protein-glutamate methylesterase/protein-glutamine glutaminase</fullName>
        <ecNumber evidence="5">3.1.1.61</ecNumber>
        <ecNumber evidence="5">3.5.1.44</ecNumber>
    </recommendedName>
</protein>
<evidence type="ECO:0000256" key="6">
    <source>
        <dbReference type="PROSITE-ProRule" id="PRU00050"/>
    </source>
</evidence>
<feature type="modified residue" description="4-aspartylphosphate" evidence="5 7">
    <location>
        <position position="57"/>
    </location>
</feature>
<comment type="catalytic activity">
    <reaction evidence="5">
        <text>L-glutaminyl-[protein] + H2O = L-glutamyl-[protein] + NH4(+)</text>
        <dbReference type="Rhea" id="RHEA:16441"/>
        <dbReference type="Rhea" id="RHEA-COMP:10207"/>
        <dbReference type="Rhea" id="RHEA-COMP:10208"/>
        <dbReference type="ChEBI" id="CHEBI:15377"/>
        <dbReference type="ChEBI" id="CHEBI:28938"/>
        <dbReference type="ChEBI" id="CHEBI:29973"/>
        <dbReference type="ChEBI" id="CHEBI:30011"/>
        <dbReference type="EC" id="3.5.1.44"/>
    </reaction>
</comment>
<comment type="domain">
    <text evidence="5">Contains a C-terminal catalytic domain, and an N-terminal region which modulates catalytic activity.</text>
</comment>
<dbReference type="EC" id="3.5.1.44" evidence="5"/>
<dbReference type="CDD" id="cd16432">
    <property type="entry name" value="CheB_Rec"/>
    <property type="match status" value="1"/>
</dbReference>
<comment type="subcellular location">
    <subcellularLocation>
        <location evidence="5">Cytoplasm</location>
    </subcellularLocation>
</comment>
<dbReference type="RefSeq" id="WP_011240744.1">
    <property type="nucleotide sequence ID" value="NC_017262.1"/>
</dbReference>
<dbReference type="PROSITE" id="PS50110">
    <property type="entry name" value="RESPONSE_REGULATORY"/>
    <property type="match status" value="1"/>
</dbReference>
<dbReference type="PIRSF" id="PIRSF000876">
    <property type="entry name" value="RR_chemtxs_CheB"/>
    <property type="match status" value="1"/>
</dbReference>
<dbReference type="PANTHER" id="PTHR42872">
    <property type="entry name" value="PROTEIN-GLUTAMATE METHYLESTERASE/PROTEIN-GLUTAMINE GLUTAMINASE"/>
    <property type="match status" value="1"/>
</dbReference>
<dbReference type="Pfam" id="PF01339">
    <property type="entry name" value="CheB_methylest"/>
    <property type="match status" value="1"/>
</dbReference>
<dbReference type="InterPro" id="IPR000673">
    <property type="entry name" value="Sig_transdc_resp-reg_Me-estase"/>
</dbReference>
<dbReference type="SUPFAM" id="SSF52172">
    <property type="entry name" value="CheY-like"/>
    <property type="match status" value="1"/>
</dbReference>
<dbReference type="InterPro" id="IPR008248">
    <property type="entry name" value="CheB-like"/>
</dbReference>